<accession>A0A497EN01</accession>
<proteinExistence type="predicted"/>
<evidence type="ECO:0000259" key="1">
    <source>
        <dbReference type="SMART" id="SM00989"/>
    </source>
</evidence>
<dbReference type="SMART" id="SM00989">
    <property type="entry name" value="V4R"/>
    <property type="match status" value="1"/>
</dbReference>
<reference evidence="2 3" key="1">
    <citation type="submission" date="2018-06" db="EMBL/GenBank/DDBJ databases">
        <title>Extensive metabolic versatility and redundancy in microbially diverse, dynamic hydrothermal sediments.</title>
        <authorList>
            <person name="Dombrowski N."/>
            <person name="Teske A."/>
            <person name="Baker B.J."/>
        </authorList>
    </citation>
    <scope>NUCLEOTIDE SEQUENCE [LARGE SCALE GENOMIC DNA]</scope>
    <source>
        <strain evidence="2">B66_G16</strain>
    </source>
</reference>
<dbReference type="SUPFAM" id="SSF111126">
    <property type="entry name" value="Ligand-binding domain in the NO signalling and Golgi transport"/>
    <property type="match status" value="1"/>
</dbReference>
<dbReference type="Pfam" id="PF02830">
    <property type="entry name" value="V4R"/>
    <property type="match status" value="1"/>
</dbReference>
<protein>
    <recommendedName>
        <fullName evidence="1">4-vinyl reductase 4VR domain-containing protein</fullName>
    </recommendedName>
</protein>
<dbReference type="InterPro" id="IPR024096">
    <property type="entry name" value="NO_sig/Golgi_transp_ligand-bd"/>
</dbReference>
<dbReference type="Proteomes" id="UP000278475">
    <property type="component" value="Unassembled WGS sequence"/>
</dbReference>
<dbReference type="InterPro" id="IPR004096">
    <property type="entry name" value="V4R"/>
</dbReference>
<dbReference type="AlphaFoldDB" id="A0A497EN01"/>
<name>A0A497EN01_9CREN</name>
<gene>
    <name evidence="2" type="ORF">DRJ31_06860</name>
</gene>
<sequence>MSEAVVKQYLPREIFSISLRPKAKIVEFLVYIRISRYRTIVAKALKLMDRLGFKLVYGSFYFEGRRVKWLFFVDISKAKSSVEAFYKELSSIQGVLEVKYQEIYKLFGDISIEMFHYPTTILGERSIVFRFSDVVRAFRALWETFSEGAAPILFLMGINTGKELASLISRFTKLSHEQGISLFKEISRAVGWGIVEIAGFDKSRYELVVRVYDCWESAVSRGLAKSPGCYFTKGIIKGLADTYSGFESEVEEVKCRARGDDYCEFICKVKARK</sequence>
<dbReference type="PANTHER" id="PTHR35090">
    <property type="entry name" value="DNA-DIRECTED RNA POLYMERASE SUBUNIT I"/>
    <property type="match status" value="1"/>
</dbReference>
<feature type="domain" description="4-vinyl reductase 4VR" evidence="1">
    <location>
        <begin position="206"/>
        <end position="269"/>
    </location>
</feature>
<dbReference type="EMBL" id="QMQV01000066">
    <property type="protein sequence ID" value="RLE48597.1"/>
    <property type="molecule type" value="Genomic_DNA"/>
</dbReference>
<dbReference type="Gene3D" id="3.30.1380.20">
    <property type="entry name" value="Trafficking protein particle complex subunit 3"/>
    <property type="match status" value="1"/>
</dbReference>
<dbReference type="PANTHER" id="PTHR35090:SF1">
    <property type="entry name" value="SLR0144 PROTEIN"/>
    <property type="match status" value="1"/>
</dbReference>
<evidence type="ECO:0000313" key="2">
    <source>
        <dbReference type="EMBL" id="RLE48597.1"/>
    </source>
</evidence>
<organism evidence="2 3">
    <name type="scientific">Thermoproteota archaeon</name>
    <dbReference type="NCBI Taxonomy" id="2056631"/>
    <lineage>
        <taxon>Archaea</taxon>
        <taxon>Thermoproteota</taxon>
    </lineage>
</organism>
<evidence type="ECO:0000313" key="3">
    <source>
        <dbReference type="Proteomes" id="UP000278475"/>
    </source>
</evidence>
<comment type="caution">
    <text evidence="2">The sequence shown here is derived from an EMBL/GenBank/DDBJ whole genome shotgun (WGS) entry which is preliminary data.</text>
</comment>